<evidence type="ECO:0000313" key="12">
    <source>
        <dbReference type="Proteomes" id="UP000179243"/>
    </source>
</evidence>
<protein>
    <recommendedName>
        <fullName evidence="13">Chemotaxis protein</fullName>
    </recommendedName>
</protein>
<dbReference type="CDD" id="cd11386">
    <property type="entry name" value="MCP_signal"/>
    <property type="match status" value="1"/>
</dbReference>
<dbReference type="FunFam" id="1.10.287.950:FF:000001">
    <property type="entry name" value="Methyl-accepting chemotaxis sensory transducer"/>
    <property type="match status" value="1"/>
</dbReference>
<dbReference type="Pfam" id="PF00672">
    <property type="entry name" value="HAMP"/>
    <property type="match status" value="2"/>
</dbReference>
<comment type="subcellular location">
    <subcellularLocation>
        <location evidence="1">Cell inner membrane</location>
        <topology evidence="1">Multi-pass membrane protein</topology>
    </subcellularLocation>
</comment>
<dbReference type="PROSITE" id="PS50192">
    <property type="entry name" value="T_SNARE"/>
    <property type="match status" value="1"/>
</dbReference>
<proteinExistence type="inferred from homology"/>
<evidence type="ECO:0000256" key="6">
    <source>
        <dbReference type="SAM" id="Coils"/>
    </source>
</evidence>
<dbReference type="Gene3D" id="1.10.287.950">
    <property type="entry name" value="Methyl-accepting chemotaxis protein"/>
    <property type="match status" value="1"/>
</dbReference>
<feature type="coiled-coil region" evidence="6">
    <location>
        <begin position="590"/>
        <end position="617"/>
    </location>
</feature>
<sequence>MRKKGLTEAKAGLLRSLKFKLILVSTGLILIAVISLAFFFIQRQVVQIKEQLINRGETITRLMAYNARYGVQIGDKPILDKIIGGVMDDPDVLYCIISDQRGGIITSYNQDSANLVVIKPAFSTQERHAIEYTNANGKGIINLAMPVVLAAAAEQKEEKSSALEEDFFSDDADLMAGSNAPEPAVSKDAGQNKRVIGAVQVGITLSNMKKEIAASIRKTVLYSALIFVVGFVLAFWIGSVISAPLKKVVTILNDMSEGEGDLSQRIHLKSNDEVGDLANGFNTFMDKFQEVKKISVFLNGLADGGGDLTKRLNIASQDEIGMLAKGFDRFTDKLHDIIKQVAANTEKISAASQSVSDTIIKLAREVDEVAHQSTEVADSTGKMSHSIELTSRNVSDVNELMNKTEVVSNSGVDVVHETKNGMGQIAETITASSDIVGRLNESSQKIGDTITIITEIADQTKLIAINAAIEASRVGAQGKGFAVVAEEIRRLAARVTKATQEISQRIRAIQDESLRVVEAMKKGRDEANRGLELSSRSEQSLENISTSVRDAKGRISQITVAANEQTSTIGIISRNISSISGSSKESSEGVSKTAQAMQELNREVQELRQLVGRFVINR</sequence>
<keyword evidence="7" id="KW-0812">Transmembrane</keyword>
<gene>
    <name evidence="11" type="ORF">A2519_12725</name>
</gene>
<feature type="domain" description="Methyl-accepting transducer" evidence="8">
    <location>
        <begin position="344"/>
        <end position="580"/>
    </location>
</feature>
<evidence type="ECO:0000256" key="5">
    <source>
        <dbReference type="PROSITE-ProRule" id="PRU00284"/>
    </source>
</evidence>
<feature type="transmembrane region" description="Helical" evidence="7">
    <location>
        <begin position="21"/>
        <end position="41"/>
    </location>
</feature>
<evidence type="ECO:0000259" key="8">
    <source>
        <dbReference type="PROSITE" id="PS50111"/>
    </source>
</evidence>
<feature type="domain" description="HAMP" evidence="10">
    <location>
        <begin position="239"/>
        <end position="293"/>
    </location>
</feature>
<evidence type="ECO:0000256" key="7">
    <source>
        <dbReference type="SAM" id="Phobius"/>
    </source>
</evidence>
<dbReference type="Proteomes" id="UP000179243">
    <property type="component" value="Unassembled WGS sequence"/>
</dbReference>
<dbReference type="Pfam" id="PF00015">
    <property type="entry name" value="MCPsignal"/>
    <property type="match status" value="1"/>
</dbReference>
<evidence type="ECO:0000256" key="2">
    <source>
        <dbReference type="ARBA" id="ARBA00022519"/>
    </source>
</evidence>
<evidence type="ECO:0008006" key="13">
    <source>
        <dbReference type="Google" id="ProtNLM"/>
    </source>
</evidence>
<dbReference type="PROSITE" id="PS50111">
    <property type="entry name" value="CHEMOTAXIS_TRANSDUC_2"/>
    <property type="match status" value="1"/>
</dbReference>
<keyword evidence="3 5" id="KW-0807">Transducer</keyword>
<keyword evidence="7" id="KW-0472">Membrane</keyword>
<dbReference type="InterPro" id="IPR003660">
    <property type="entry name" value="HAMP_dom"/>
</dbReference>
<evidence type="ECO:0000259" key="9">
    <source>
        <dbReference type="PROSITE" id="PS50192"/>
    </source>
</evidence>
<dbReference type="EMBL" id="MFYX01000138">
    <property type="protein sequence ID" value="OGK00909.1"/>
    <property type="molecule type" value="Genomic_DNA"/>
</dbReference>
<dbReference type="Pfam" id="PF09984">
    <property type="entry name" value="sCache_4"/>
    <property type="match status" value="1"/>
</dbReference>
<comment type="caution">
    <text evidence="11">The sequence shown here is derived from an EMBL/GenBank/DDBJ whole genome shotgun (WGS) entry which is preliminary data.</text>
</comment>
<accession>A0A1F7F2M1</accession>
<dbReference type="SMART" id="SM00283">
    <property type="entry name" value="MA"/>
    <property type="match status" value="1"/>
</dbReference>
<name>A0A1F7F2M1_UNCRA</name>
<keyword evidence="6" id="KW-0175">Coiled coil</keyword>
<dbReference type="InterPro" id="IPR019247">
    <property type="entry name" value="Histidine_kinase_BarA_N"/>
</dbReference>
<dbReference type="CDD" id="cd06225">
    <property type="entry name" value="HAMP"/>
    <property type="match status" value="2"/>
</dbReference>
<dbReference type="PRINTS" id="PR00260">
    <property type="entry name" value="CHEMTRNSDUCR"/>
</dbReference>
<organism evidence="11 12">
    <name type="scientific">Candidatus Raymondbacteria bacterium RIFOXYD12_FULL_49_13</name>
    <dbReference type="NCBI Taxonomy" id="1817890"/>
    <lineage>
        <taxon>Bacteria</taxon>
        <taxon>Raymondiibacteriota</taxon>
    </lineage>
</organism>
<reference evidence="11 12" key="1">
    <citation type="journal article" date="2016" name="Nat. Commun.">
        <title>Thousands of microbial genomes shed light on interconnected biogeochemical processes in an aquifer system.</title>
        <authorList>
            <person name="Anantharaman K."/>
            <person name="Brown C.T."/>
            <person name="Hug L.A."/>
            <person name="Sharon I."/>
            <person name="Castelle C.J."/>
            <person name="Probst A.J."/>
            <person name="Thomas B.C."/>
            <person name="Singh A."/>
            <person name="Wilkins M.J."/>
            <person name="Karaoz U."/>
            <person name="Brodie E.L."/>
            <person name="Williams K.H."/>
            <person name="Hubbard S.S."/>
            <person name="Banfield J.F."/>
        </authorList>
    </citation>
    <scope>NUCLEOTIDE SEQUENCE [LARGE SCALE GENOMIC DNA]</scope>
</reference>
<dbReference type="SMART" id="SM00304">
    <property type="entry name" value="HAMP"/>
    <property type="match status" value="2"/>
</dbReference>
<feature type="domain" description="HAMP" evidence="10">
    <location>
        <begin position="306"/>
        <end position="339"/>
    </location>
</feature>
<dbReference type="AlphaFoldDB" id="A0A1F7F2M1"/>
<feature type="transmembrane region" description="Helical" evidence="7">
    <location>
        <begin position="220"/>
        <end position="245"/>
    </location>
</feature>
<feature type="domain" description="T-SNARE coiled-coil homology" evidence="9">
    <location>
        <begin position="531"/>
        <end position="593"/>
    </location>
</feature>
<dbReference type="GO" id="GO:0005886">
    <property type="term" value="C:plasma membrane"/>
    <property type="evidence" value="ECO:0007669"/>
    <property type="project" value="UniProtKB-SubCell"/>
</dbReference>
<keyword evidence="2" id="KW-1003">Cell membrane</keyword>
<evidence type="ECO:0000313" key="11">
    <source>
        <dbReference type="EMBL" id="OGK00909.1"/>
    </source>
</evidence>
<comment type="similarity">
    <text evidence="4">Belongs to the methyl-accepting chemotaxis (MCP) protein family.</text>
</comment>
<dbReference type="GO" id="GO:0007165">
    <property type="term" value="P:signal transduction"/>
    <property type="evidence" value="ECO:0007669"/>
    <property type="project" value="UniProtKB-KW"/>
</dbReference>
<evidence type="ECO:0000259" key="10">
    <source>
        <dbReference type="PROSITE" id="PS50885"/>
    </source>
</evidence>
<evidence type="ECO:0000256" key="3">
    <source>
        <dbReference type="ARBA" id="ARBA00023224"/>
    </source>
</evidence>
<dbReference type="GO" id="GO:0004888">
    <property type="term" value="F:transmembrane signaling receptor activity"/>
    <property type="evidence" value="ECO:0007669"/>
    <property type="project" value="InterPro"/>
</dbReference>
<dbReference type="InterPro" id="IPR000727">
    <property type="entry name" value="T_SNARE_dom"/>
</dbReference>
<keyword evidence="7" id="KW-1133">Transmembrane helix</keyword>
<dbReference type="Gene3D" id="6.10.340.10">
    <property type="match status" value="1"/>
</dbReference>
<evidence type="ECO:0000256" key="4">
    <source>
        <dbReference type="ARBA" id="ARBA00029447"/>
    </source>
</evidence>
<dbReference type="InterPro" id="IPR004089">
    <property type="entry name" value="MCPsignal_dom"/>
</dbReference>
<keyword evidence="2" id="KW-0997">Cell inner membrane</keyword>
<dbReference type="PROSITE" id="PS50885">
    <property type="entry name" value="HAMP"/>
    <property type="match status" value="2"/>
</dbReference>
<evidence type="ECO:0000256" key="1">
    <source>
        <dbReference type="ARBA" id="ARBA00004429"/>
    </source>
</evidence>
<dbReference type="InterPro" id="IPR004090">
    <property type="entry name" value="Chemotax_Me-accpt_rcpt"/>
</dbReference>
<dbReference type="SUPFAM" id="SSF58104">
    <property type="entry name" value="Methyl-accepting chemotaxis protein (MCP) signaling domain"/>
    <property type="match status" value="1"/>
</dbReference>
<dbReference type="PANTHER" id="PTHR32089:SF112">
    <property type="entry name" value="LYSOZYME-LIKE PROTEIN-RELATED"/>
    <property type="match status" value="1"/>
</dbReference>
<dbReference type="GO" id="GO:0006935">
    <property type="term" value="P:chemotaxis"/>
    <property type="evidence" value="ECO:0007669"/>
    <property type="project" value="InterPro"/>
</dbReference>
<dbReference type="SUPFAM" id="SSF158472">
    <property type="entry name" value="HAMP domain-like"/>
    <property type="match status" value="1"/>
</dbReference>
<dbReference type="PANTHER" id="PTHR32089">
    <property type="entry name" value="METHYL-ACCEPTING CHEMOTAXIS PROTEIN MCPB"/>
    <property type="match status" value="1"/>
</dbReference>